<evidence type="ECO:0000313" key="3">
    <source>
        <dbReference type="Proteomes" id="UP000652219"/>
    </source>
</evidence>
<dbReference type="EMBL" id="WIGN01000145">
    <property type="protein sequence ID" value="KAF6807067.1"/>
    <property type="molecule type" value="Genomic_DNA"/>
</dbReference>
<accession>A0A8H6J638</accession>
<sequence>MNLLIWDFVSEHLVISAQSDEESCETGHLQAVVDVTEGSSENVQSPPTSHRLSNNVTSNPTSRDFSKFLQGREATGTCNSVSVDSEESATPLLESHGLTSANDSYCGRRCSHSQNFDWPTAM</sequence>
<name>A0A8H6J638_9PEZI</name>
<evidence type="ECO:0000256" key="1">
    <source>
        <dbReference type="SAM" id="MobiDB-lite"/>
    </source>
</evidence>
<protein>
    <submittedName>
        <fullName evidence="2">Uncharacterized protein</fullName>
    </submittedName>
</protein>
<dbReference type="Proteomes" id="UP000652219">
    <property type="component" value="Unassembled WGS sequence"/>
</dbReference>
<feature type="region of interest" description="Disordered" evidence="1">
    <location>
        <begin position="37"/>
        <end position="62"/>
    </location>
</feature>
<reference evidence="2 3" key="1">
    <citation type="journal article" date="2020" name="Phytopathology">
        <title>Genome Sequence Resources of Colletotrichum truncatum, C. plurivorum, C. musicola, and C. sojae: Four Species Pathogenic to Soybean (Glycine max).</title>
        <authorList>
            <person name="Rogerio F."/>
            <person name="Boufleur T.R."/>
            <person name="Ciampi-Guillardi M."/>
            <person name="Sukno S.A."/>
            <person name="Thon M.R."/>
            <person name="Massola Junior N.S."/>
            <person name="Baroncelli R."/>
        </authorList>
    </citation>
    <scope>NUCLEOTIDE SEQUENCE [LARGE SCALE GENOMIC DNA]</scope>
    <source>
        <strain evidence="2 3">LFN0009</strain>
    </source>
</reference>
<dbReference type="AlphaFoldDB" id="A0A8H6J638"/>
<keyword evidence="3" id="KW-1185">Reference proteome</keyword>
<gene>
    <name evidence="2" type="ORF">CSOJ01_08412</name>
</gene>
<comment type="caution">
    <text evidence="2">The sequence shown here is derived from an EMBL/GenBank/DDBJ whole genome shotgun (WGS) entry which is preliminary data.</text>
</comment>
<organism evidence="2 3">
    <name type="scientific">Colletotrichum sojae</name>
    <dbReference type="NCBI Taxonomy" id="2175907"/>
    <lineage>
        <taxon>Eukaryota</taxon>
        <taxon>Fungi</taxon>
        <taxon>Dikarya</taxon>
        <taxon>Ascomycota</taxon>
        <taxon>Pezizomycotina</taxon>
        <taxon>Sordariomycetes</taxon>
        <taxon>Hypocreomycetidae</taxon>
        <taxon>Glomerellales</taxon>
        <taxon>Glomerellaceae</taxon>
        <taxon>Colletotrichum</taxon>
        <taxon>Colletotrichum orchidearum species complex</taxon>
    </lineage>
</organism>
<evidence type="ECO:0000313" key="2">
    <source>
        <dbReference type="EMBL" id="KAF6807067.1"/>
    </source>
</evidence>
<proteinExistence type="predicted"/>